<keyword evidence="3" id="KW-1185">Reference proteome</keyword>
<dbReference type="AlphaFoldDB" id="S3CCU2"/>
<dbReference type="STRING" id="1116229.S3CCU2"/>
<dbReference type="Proteomes" id="UP000016922">
    <property type="component" value="Unassembled WGS sequence"/>
</dbReference>
<feature type="signal peptide" evidence="1">
    <location>
        <begin position="1"/>
        <end position="22"/>
    </location>
</feature>
<dbReference type="eggNOG" id="ENOG502SUB1">
    <property type="taxonomic scope" value="Eukaryota"/>
</dbReference>
<dbReference type="PANTHER" id="PTHR35605:SF1">
    <property type="entry name" value="ECP2 EFFECTOR PROTEIN DOMAIN-CONTAINING PROTEIN-RELATED"/>
    <property type="match status" value="1"/>
</dbReference>
<sequence>MQATILRIVAFVSLIITVQVSAIPPPPAELDLPYPVVPMQYSGSLGGIHNLTLTGSVQQMIATVLKDHPDLDLNVTSETSVSTPRSVGLEERNKAQTYCCPVSGHSWRPTVPYWIQWDMNVLRALPGTCGVQPRSCSQVACQTSGAIYVCNDNNYFIRPDCIYIASYAQDILNTCHQQACGQKFDTDRYNVVIRQEWCEWDNE</sequence>
<dbReference type="EMBL" id="KE145373">
    <property type="protein sequence ID" value="EPE24347.1"/>
    <property type="molecule type" value="Genomic_DNA"/>
</dbReference>
<dbReference type="RefSeq" id="XP_008088435.1">
    <property type="nucleotide sequence ID" value="XM_008090244.1"/>
</dbReference>
<dbReference type="PANTHER" id="PTHR35605">
    <property type="entry name" value="ECP2 EFFECTOR PROTEIN DOMAIN-CONTAINING PROTEIN-RELATED"/>
    <property type="match status" value="1"/>
</dbReference>
<dbReference type="OMA" id="NFATWAG"/>
<dbReference type="KEGG" id="glz:GLAREA_08199"/>
<dbReference type="HOGENOM" id="CLU_089018_2_2_1"/>
<evidence type="ECO:0000313" key="2">
    <source>
        <dbReference type="EMBL" id="EPE24347.1"/>
    </source>
</evidence>
<proteinExistence type="predicted"/>
<gene>
    <name evidence="2" type="ORF">GLAREA_08199</name>
</gene>
<keyword evidence="1" id="KW-0732">Signal</keyword>
<dbReference type="OrthoDB" id="3552888at2759"/>
<protein>
    <recommendedName>
        <fullName evidence="4">Secreted protein</fullName>
    </recommendedName>
</protein>
<accession>S3CCU2</accession>
<evidence type="ECO:0000256" key="1">
    <source>
        <dbReference type="SAM" id="SignalP"/>
    </source>
</evidence>
<name>S3CCU2_GLAL2</name>
<reference evidence="2 3" key="1">
    <citation type="journal article" date="2013" name="BMC Genomics">
        <title>Genomics-driven discovery of the pneumocandin biosynthetic gene cluster in the fungus Glarea lozoyensis.</title>
        <authorList>
            <person name="Chen L."/>
            <person name="Yue Q."/>
            <person name="Zhang X."/>
            <person name="Xiang M."/>
            <person name="Wang C."/>
            <person name="Li S."/>
            <person name="Che Y."/>
            <person name="Ortiz-Lopez F.J."/>
            <person name="Bills G.F."/>
            <person name="Liu X."/>
            <person name="An Z."/>
        </authorList>
    </citation>
    <scope>NUCLEOTIDE SEQUENCE [LARGE SCALE GENOMIC DNA]</scope>
    <source>
        <strain evidence="3">ATCC 20868 / MF5171</strain>
    </source>
</reference>
<organism evidence="2 3">
    <name type="scientific">Glarea lozoyensis (strain ATCC 20868 / MF5171)</name>
    <dbReference type="NCBI Taxonomy" id="1116229"/>
    <lineage>
        <taxon>Eukaryota</taxon>
        <taxon>Fungi</taxon>
        <taxon>Dikarya</taxon>
        <taxon>Ascomycota</taxon>
        <taxon>Pezizomycotina</taxon>
        <taxon>Leotiomycetes</taxon>
        <taxon>Helotiales</taxon>
        <taxon>Helotiaceae</taxon>
        <taxon>Glarea</taxon>
    </lineage>
</organism>
<dbReference type="GeneID" id="19467248"/>
<evidence type="ECO:0000313" key="3">
    <source>
        <dbReference type="Proteomes" id="UP000016922"/>
    </source>
</evidence>
<evidence type="ECO:0008006" key="4">
    <source>
        <dbReference type="Google" id="ProtNLM"/>
    </source>
</evidence>
<feature type="chain" id="PRO_5004507084" description="Secreted protein" evidence="1">
    <location>
        <begin position="23"/>
        <end position="203"/>
    </location>
</feature>